<dbReference type="EMBL" id="AGNL01031650">
    <property type="protein sequence ID" value="EJK56361.1"/>
    <property type="molecule type" value="Genomic_DNA"/>
</dbReference>
<name>K0S620_THAOC</name>
<evidence type="ECO:0000313" key="1">
    <source>
        <dbReference type="EMBL" id="EJK56361.1"/>
    </source>
</evidence>
<organism evidence="1 2">
    <name type="scientific">Thalassiosira oceanica</name>
    <name type="common">Marine diatom</name>
    <dbReference type="NCBI Taxonomy" id="159749"/>
    <lineage>
        <taxon>Eukaryota</taxon>
        <taxon>Sar</taxon>
        <taxon>Stramenopiles</taxon>
        <taxon>Ochrophyta</taxon>
        <taxon>Bacillariophyta</taxon>
        <taxon>Coscinodiscophyceae</taxon>
        <taxon>Thalassiosirophycidae</taxon>
        <taxon>Thalassiosirales</taxon>
        <taxon>Thalassiosiraceae</taxon>
        <taxon>Thalassiosira</taxon>
    </lineage>
</organism>
<dbReference type="Proteomes" id="UP000266841">
    <property type="component" value="Unassembled WGS sequence"/>
</dbReference>
<proteinExistence type="predicted"/>
<feature type="non-terminal residue" evidence="1">
    <location>
        <position position="1"/>
    </location>
</feature>
<evidence type="ECO:0000313" key="2">
    <source>
        <dbReference type="Proteomes" id="UP000266841"/>
    </source>
</evidence>
<dbReference type="AlphaFoldDB" id="K0S620"/>
<gene>
    <name evidence="1" type="ORF">THAOC_23767</name>
</gene>
<accession>K0S620</accession>
<comment type="caution">
    <text evidence="1">The sequence shown here is derived from an EMBL/GenBank/DDBJ whole genome shotgun (WGS) entry which is preliminary data.</text>
</comment>
<keyword evidence="2" id="KW-1185">Reference proteome</keyword>
<protein>
    <submittedName>
        <fullName evidence="1">Uncharacterized protein</fullName>
    </submittedName>
</protein>
<reference evidence="1 2" key="1">
    <citation type="journal article" date="2012" name="Genome Biol.">
        <title>Genome and low-iron response of an oceanic diatom adapted to chronic iron limitation.</title>
        <authorList>
            <person name="Lommer M."/>
            <person name="Specht M."/>
            <person name="Roy A.S."/>
            <person name="Kraemer L."/>
            <person name="Andreson R."/>
            <person name="Gutowska M.A."/>
            <person name="Wolf J."/>
            <person name="Bergner S.V."/>
            <person name="Schilhabel M.B."/>
            <person name="Klostermeier U.C."/>
            <person name="Beiko R.G."/>
            <person name="Rosenstiel P."/>
            <person name="Hippler M."/>
            <person name="Laroche J."/>
        </authorList>
    </citation>
    <scope>NUCLEOTIDE SEQUENCE [LARGE SCALE GENOMIC DNA]</scope>
    <source>
        <strain evidence="1 2">CCMP1005</strain>
    </source>
</reference>
<sequence>LVDAEAELAEEACAASHPDDSAGCFEDCRRECNASLRTDHPGGALPLHLAAACPSFDLPSGDYDVSCGERALASSLVICPVTPAMVAAFESTEVVRKANPGPSGRRTATARRRCTHRLGGASARSSRCFWGWRATPPRTRFGAQTSGGPRRRLTAEARRRWTGRASGSAARACTQALQLRRWRRDENSGFRTSRLIGLSGGAQRGTIRSGRARLLTLSLRLALLVTGGPASPGRAAGGGGGYPVAARASPFPVFFVRRRHGRA</sequence>